<dbReference type="RefSeq" id="XP_002786140.1">
    <property type="nucleotide sequence ID" value="XM_002786094.1"/>
</dbReference>
<feature type="non-terminal residue" evidence="2">
    <location>
        <position position="96"/>
    </location>
</feature>
<dbReference type="EMBL" id="GG671975">
    <property type="protein sequence ID" value="EER17936.1"/>
    <property type="molecule type" value="Genomic_DNA"/>
</dbReference>
<evidence type="ECO:0000313" key="3">
    <source>
        <dbReference type="Proteomes" id="UP000007800"/>
    </source>
</evidence>
<dbReference type="AlphaFoldDB" id="C5KCC3"/>
<dbReference type="Gene3D" id="3.40.50.1380">
    <property type="entry name" value="Methylglyoxal synthase-like domain"/>
    <property type="match status" value="1"/>
</dbReference>
<dbReference type="SUPFAM" id="SSF52335">
    <property type="entry name" value="Methylglyoxal synthase-like"/>
    <property type="match status" value="1"/>
</dbReference>
<dbReference type="PANTHER" id="PTHR11692:SF0">
    <property type="entry name" value="BIFUNCTIONAL PURINE BIOSYNTHESIS PROTEIN ATIC"/>
    <property type="match status" value="1"/>
</dbReference>
<feature type="non-terminal residue" evidence="2">
    <location>
        <position position="1"/>
    </location>
</feature>
<sequence>VHGALLAVRGKASHEKQLLELGIEKIDLVVVNLYPFETAVASLGSSLSACIENIDIGGPCYTDRIRAAAKNSHGVCVITSPSDYDELVRELATNNG</sequence>
<dbReference type="PANTHER" id="PTHR11692">
    <property type="entry name" value="BIFUNCTIONAL PURINE BIOSYNTHESIS PROTEIN PURH"/>
    <property type="match status" value="1"/>
</dbReference>
<evidence type="ECO:0000313" key="2">
    <source>
        <dbReference type="EMBL" id="EER17936.1"/>
    </source>
</evidence>
<accession>C5KCC3</accession>
<dbReference type="GO" id="GO:0004643">
    <property type="term" value="F:phosphoribosylaminoimidazolecarboxamide formyltransferase activity"/>
    <property type="evidence" value="ECO:0007669"/>
    <property type="project" value="InterPro"/>
</dbReference>
<gene>
    <name evidence="2" type="ORF">Pmar_PMAR027653</name>
</gene>
<dbReference type="InterPro" id="IPR011607">
    <property type="entry name" value="MGS-like_dom"/>
</dbReference>
<dbReference type="GO" id="GO:0005829">
    <property type="term" value="C:cytosol"/>
    <property type="evidence" value="ECO:0007669"/>
    <property type="project" value="TreeGrafter"/>
</dbReference>
<dbReference type="GO" id="GO:0003937">
    <property type="term" value="F:IMP cyclohydrolase activity"/>
    <property type="evidence" value="ECO:0007669"/>
    <property type="project" value="InterPro"/>
</dbReference>
<dbReference type="InParanoid" id="C5KCC3"/>
<reference evidence="2 3" key="1">
    <citation type="submission" date="2008-07" db="EMBL/GenBank/DDBJ databases">
        <authorList>
            <person name="El-Sayed N."/>
            <person name="Caler E."/>
            <person name="Inman J."/>
            <person name="Amedeo P."/>
            <person name="Hass B."/>
            <person name="Wortman J."/>
        </authorList>
    </citation>
    <scope>NUCLEOTIDE SEQUENCE [LARGE SCALE GENOMIC DNA]</scope>
    <source>
        <strain evidence="3">ATCC 50983 / TXsc</strain>
    </source>
</reference>
<dbReference type="InterPro" id="IPR036914">
    <property type="entry name" value="MGS-like_dom_sf"/>
</dbReference>
<proteinExistence type="predicted"/>
<name>C5KCC3_PERM5</name>
<dbReference type="OrthoDB" id="6017153at2759"/>
<protein>
    <submittedName>
        <fullName evidence="2">Bifunctional purine biosynthesis protein, putative</fullName>
    </submittedName>
</protein>
<dbReference type="Pfam" id="PF02142">
    <property type="entry name" value="MGS"/>
    <property type="match status" value="1"/>
</dbReference>
<keyword evidence="3" id="KW-1185">Reference proteome</keyword>
<evidence type="ECO:0000259" key="1">
    <source>
        <dbReference type="SMART" id="SM00851"/>
    </source>
</evidence>
<dbReference type="GO" id="GO:0006189">
    <property type="term" value="P:'de novo' IMP biosynthetic process"/>
    <property type="evidence" value="ECO:0007669"/>
    <property type="project" value="TreeGrafter"/>
</dbReference>
<organism evidence="3">
    <name type="scientific">Perkinsus marinus (strain ATCC 50983 / TXsc)</name>
    <dbReference type="NCBI Taxonomy" id="423536"/>
    <lineage>
        <taxon>Eukaryota</taxon>
        <taxon>Sar</taxon>
        <taxon>Alveolata</taxon>
        <taxon>Perkinsozoa</taxon>
        <taxon>Perkinsea</taxon>
        <taxon>Perkinsida</taxon>
        <taxon>Perkinsidae</taxon>
        <taxon>Perkinsus</taxon>
    </lineage>
</organism>
<dbReference type="OMA" id="YPFESAV"/>
<dbReference type="GeneID" id="9063202"/>
<feature type="domain" description="MGS-like" evidence="1">
    <location>
        <begin position="3"/>
        <end position="60"/>
    </location>
</feature>
<dbReference type="Proteomes" id="UP000007800">
    <property type="component" value="Unassembled WGS sequence"/>
</dbReference>
<dbReference type="SMART" id="SM00851">
    <property type="entry name" value="MGS"/>
    <property type="match status" value="1"/>
</dbReference>
<dbReference type="InterPro" id="IPR002695">
    <property type="entry name" value="PurH-like"/>
</dbReference>